<protein>
    <submittedName>
        <fullName evidence="2">Uncharacterized protein</fullName>
    </submittedName>
</protein>
<evidence type="ECO:0000256" key="1">
    <source>
        <dbReference type="SAM" id="MobiDB-lite"/>
    </source>
</evidence>
<dbReference type="EMBL" id="AP025594">
    <property type="protein sequence ID" value="BDG17741.1"/>
    <property type="molecule type" value="Genomic_DNA"/>
</dbReference>
<dbReference type="RefSeq" id="WP_244363815.1">
    <property type="nucleotide sequence ID" value="NZ_AP025594.1"/>
</dbReference>
<gene>
    <name evidence="2" type="ORF">TbrSNM41_24750</name>
</gene>
<organism evidence="2 3">
    <name type="scientific">Thermus brockianus</name>
    <dbReference type="NCBI Taxonomy" id="56956"/>
    <lineage>
        <taxon>Bacteria</taxon>
        <taxon>Thermotogati</taxon>
        <taxon>Deinococcota</taxon>
        <taxon>Deinococci</taxon>
        <taxon>Thermales</taxon>
        <taxon>Thermaceae</taxon>
        <taxon>Thermus</taxon>
    </lineage>
</organism>
<name>A0ABN6NK42_THEBO</name>
<evidence type="ECO:0000313" key="3">
    <source>
        <dbReference type="Proteomes" id="UP000831120"/>
    </source>
</evidence>
<proteinExistence type="predicted"/>
<reference evidence="2 3" key="1">
    <citation type="journal article" date="2022" name="Microbiol. Resour. Announc.">
        <title>Complete Genome Sequences of Thermus Strains Isolated from Senami Hot Spring in Japan.</title>
        <authorList>
            <person name="Miyazaki K."/>
        </authorList>
    </citation>
    <scope>NUCLEOTIDE SEQUENCE [LARGE SCALE GENOMIC DNA]</scope>
    <source>
        <strain evidence="2 3">SNM4-1</strain>
        <plasmid evidence="2 3">pTbrSNM4-1b</plasmid>
    </source>
</reference>
<keyword evidence="3" id="KW-1185">Reference proteome</keyword>
<geneLocation type="plasmid" evidence="2 3">
    <name>pTbrSNM4-1b</name>
</geneLocation>
<keyword evidence="2" id="KW-0614">Plasmid</keyword>
<evidence type="ECO:0000313" key="2">
    <source>
        <dbReference type="EMBL" id="BDG17741.1"/>
    </source>
</evidence>
<feature type="region of interest" description="Disordered" evidence="1">
    <location>
        <begin position="141"/>
        <end position="161"/>
    </location>
</feature>
<sequence length="161" mass="18485">MATRSWTPSVRLRKGEDEVEVPIDRLVGRKEELTPAQVVERVWANREEGGRGWYETPLRSGELYGRELVVEYPFEYEPELGFVELPKVFLRIRHPDPQRVQLLYPGGTSVGTPGEVLDSDQLPGKTRAVIWYLADSAWAEPLEEVSQDEEEEAEENEEEES</sequence>
<dbReference type="Proteomes" id="UP000831120">
    <property type="component" value="Plasmid pTbrSNM4-1b"/>
</dbReference>
<accession>A0ABN6NK42</accession>